<dbReference type="EMBL" id="CAJVQB010013218">
    <property type="protein sequence ID" value="CAG8760712.1"/>
    <property type="molecule type" value="Genomic_DNA"/>
</dbReference>
<evidence type="ECO:0000256" key="1">
    <source>
        <dbReference type="SAM" id="SignalP"/>
    </source>
</evidence>
<organism evidence="2 3">
    <name type="scientific">Gigaspora margarita</name>
    <dbReference type="NCBI Taxonomy" id="4874"/>
    <lineage>
        <taxon>Eukaryota</taxon>
        <taxon>Fungi</taxon>
        <taxon>Fungi incertae sedis</taxon>
        <taxon>Mucoromycota</taxon>
        <taxon>Glomeromycotina</taxon>
        <taxon>Glomeromycetes</taxon>
        <taxon>Diversisporales</taxon>
        <taxon>Gigasporaceae</taxon>
        <taxon>Gigaspora</taxon>
    </lineage>
</organism>
<accession>A0ABN7VEA2</accession>
<feature type="chain" id="PRO_5045115352" evidence="1">
    <location>
        <begin position="20"/>
        <end position="152"/>
    </location>
</feature>
<proteinExistence type="predicted"/>
<reference evidence="2 3" key="1">
    <citation type="submission" date="2021-06" db="EMBL/GenBank/DDBJ databases">
        <authorList>
            <person name="Kallberg Y."/>
            <person name="Tangrot J."/>
            <person name="Rosling A."/>
        </authorList>
    </citation>
    <scope>NUCLEOTIDE SEQUENCE [LARGE SCALE GENOMIC DNA]</scope>
    <source>
        <strain evidence="2 3">120-4 pot B 10/14</strain>
    </source>
</reference>
<protein>
    <submittedName>
        <fullName evidence="2">18210_t:CDS:1</fullName>
    </submittedName>
</protein>
<dbReference type="Proteomes" id="UP000789901">
    <property type="component" value="Unassembled WGS sequence"/>
</dbReference>
<feature type="non-terminal residue" evidence="2">
    <location>
        <position position="152"/>
    </location>
</feature>
<keyword evidence="1" id="KW-0732">Signal</keyword>
<keyword evidence="3" id="KW-1185">Reference proteome</keyword>
<sequence>MRNPIKLLLLMLLVVSYLAQPVKQKLICGYCGNDHPLTSCAAKRCIESGMINELAFRINNDRNVYFGLKLVNLVIDCIRNNLPPVTLQALYNPPPIVLQAPHNRLPDPQQPPRRRRNAAEILADFQRQQQEFINQNRDEFINIDEDKNKDIE</sequence>
<comment type="caution">
    <text evidence="2">The sequence shown here is derived from an EMBL/GenBank/DDBJ whole genome shotgun (WGS) entry which is preliminary data.</text>
</comment>
<feature type="signal peptide" evidence="1">
    <location>
        <begin position="1"/>
        <end position="19"/>
    </location>
</feature>
<evidence type="ECO:0000313" key="2">
    <source>
        <dbReference type="EMBL" id="CAG8760712.1"/>
    </source>
</evidence>
<name>A0ABN7VEA2_GIGMA</name>
<gene>
    <name evidence="2" type="ORF">GMARGA_LOCUS17443</name>
</gene>
<evidence type="ECO:0000313" key="3">
    <source>
        <dbReference type="Proteomes" id="UP000789901"/>
    </source>
</evidence>